<protein>
    <submittedName>
        <fullName evidence="1">Uncharacterized protein</fullName>
    </submittedName>
</protein>
<reference evidence="1 2" key="1">
    <citation type="submission" date="2019-05" db="EMBL/GenBank/DDBJ databases">
        <authorList>
            <person name="Narsing Rao M.P."/>
            <person name="Li W.J."/>
        </authorList>
    </citation>
    <scope>NUCLEOTIDE SEQUENCE [LARGE SCALE GENOMIC DNA]</scope>
    <source>
        <strain evidence="1 2">SYSU_K30003</strain>
    </source>
</reference>
<sequence length="76" mass="8559">MNVLEARIVHPMNAIGGLYVFIEGTQTEIYKGASDRLAVETANSQGWKGNGRGTVGIPTRMGIDLYTRSYWFHERR</sequence>
<dbReference type="EMBL" id="VCIW01000028">
    <property type="protein sequence ID" value="TLS48829.1"/>
    <property type="molecule type" value="Genomic_DNA"/>
</dbReference>
<evidence type="ECO:0000313" key="2">
    <source>
        <dbReference type="Proteomes" id="UP000309676"/>
    </source>
</evidence>
<accession>A0A5R9G1D8</accession>
<dbReference type="AlphaFoldDB" id="A0A5R9G1D8"/>
<proteinExistence type="predicted"/>
<gene>
    <name evidence="1" type="ORF">FE782_28650</name>
</gene>
<dbReference type="Proteomes" id="UP000309676">
    <property type="component" value="Unassembled WGS sequence"/>
</dbReference>
<evidence type="ECO:0000313" key="1">
    <source>
        <dbReference type="EMBL" id="TLS48829.1"/>
    </source>
</evidence>
<organism evidence="1 2">
    <name type="scientific">Paenibacillus antri</name>
    <dbReference type="NCBI Taxonomy" id="2582848"/>
    <lineage>
        <taxon>Bacteria</taxon>
        <taxon>Bacillati</taxon>
        <taxon>Bacillota</taxon>
        <taxon>Bacilli</taxon>
        <taxon>Bacillales</taxon>
        <taxon>Paenibacillaceae</taxon>
        <taxon>Paenibacillus</taxon>
    </lineage>
</organism>
<name>A0A5R9G1D8_9BACL</name>
<comment type="caution">
    <text evidence="1">The sequence shown here is derived from an EMBL/GenBank/DDBJ whole genome shotgun (WGS) entry which is preliminary data.</text>
</comment>
<keyword evidence="2" id="KW-1185">Reference proteome</keyword>